<feature type="compositionally biased region" description="Polar residues" evidence="1">
    <location>
        <begin position="39"/>
        <end position="51"/>
    </location>
</feature>
<feature type="region of interest" description="Disordered" evidence="1">
    <location>
        <begin position="17"/>
        <end position="51"/>
    </location>
</feature>
<accession>A0A8S5Q4Z4</accession>
<protein>
    <submittedName>
        <fullName evidence="2">Uncharacterized protein</fullName>
    </submittedName>
</protein>
<organism evidence="2">
    <name type="scientific">Siphoviridae sp. ctVif31</name>
    <dbReference type="NCBI Taxonomy" id="2825532"/>
    <lineage>
        <taxon>Viruses</taxon>
        <taxon>Duplodnaviria</taxon>
        <taxon>Heunggongvirae</taxon>
        <taxon>Uroviricota</taxon>
        <taxon>Caudoviricetes</taxon>
    </lineage>
</organism>
<evidence type="ECO:0000256" key="1">
    <source>
        <dbReference type="SAM" id="MobiDB-lite"/>
    </source>
</evidence>
<evidence type="ECO:0000313" key="2">
    <source>
        <dbReference type="EMBL" id="DAE13620.1"/>
    </source>
</evidence>
<proteinExistence type="predicted"/>
<dbReference type="EMBL" id="BK015567">
    <property type="protein sequence ID" value="DAE13620.1"/>
    <property type="molecule type" value="Genomic_DNA"/>
</dbReference>
<reference evidence="2" key="1">
    <citation type="journal article" date="2021" name="Proc. Natl. Acad. Sci. U.S.A.">
        <title>A Catalog of Tens of Thousands of Viruses from Human Metagenomes Reveals Hidden Associations with Chronic Diseases.</title>
        <authorList>
            <person name="Tisza M.J."/>
            <person name="Buck C.B."/>
        </authorList>
    </citation>
    <scope>NUCLEOTIDE SEQUENCE</scope>
    <source>
        <strain evidence="2">CtVif31</strain>
    </source>
</reference>
<name>A0A8S5Q4Z4_9CAUD</name>
<sequence>MNSCGYLLPQINQGQLLEPIPRRTDEAGKLPGTIEHQRSQTSAVALADQNQ</sequence>